<feature type="compositionally biased region" description="Polar residues" evidence="1">
    <location>
        <begin position="24"/>
        <end position="64"/>
    </location>
</feature>
<gene>
    <name evidence="2" type="ORF">DSM5745_06069</name>
</gene>
<evidence type="ECO:0000313" key="2">
    <source>
        <dbReference type="EMBL" id="RDW79217.1"/>
    </source>
</evidence>
<organism evidence="2 3">
    <name type="scientific">Aspergillus mulundensis</name>
    <dbReference type="NCBI Taxonomy" id="1810919"/>
    <lineage>
        <taxon>Eukaryota</taxon>
        <taxon>Fungi</taxon>
        <taxon>Dikarya</taxon>
        <taxon>Ascomycota</taxon>
        <taxon>Pezizomycotina</taxon>
        <taxon>Eurotiomycetes</taxon>
        <taxon>Eurotiomycetidae</taxon>
        <taxon>Eurotiales</taxon>
        <taxon>Aspergillaceae</taxon>
        <taxon>Aspergillus</taxon>
        <taxon>Aspergillus subgen. Nidulantes</taxon>
    </lineage>
</organism>
<keyword evidence="3" id="KW-1185">Reference proteome</keyword>
<evidence type="ECO:0000256" key="1">
    <source>
        <dbReference type="SAM" id="MobiDB-lite"/>
    </source>
</evidence>
<proteinExistence type="predicted"/>
<sequence>MNARFQQHLVCHNLTKAEPDRNSRASQPNDRNTLAGSASTSPAGAQTTRPQTATNQARRSNVLPSSYERRPGSNPFVIRKQQQHLVQERRPPRTGVQRGAFWSGPQVRPPRDSHSVRITGGSAGRRSRWDAGHEESPGYRRRRS</sequence>
<evidence type="ECO:0000313" key="3">
    <source>
        <dbReference type="Proteomes" id="UP000256690"/>
    </source>
</evidence>
<comment type="caution">
    <text evidence="2">The sequence shown here is derived from an EMBL/GenBank/DDBJ whole genome shotgun (WGS) entry which is preliminary data.</text>
</comment>
<reference evidence="2 3" key="1">
    <citation type="journal article" date="2018" name="IMA Fungus">
        <title>IMA Genome-F 9: Draft genome sequence of Annulohypoxylon stygium, Aspergillus mulundensis, Berkeleyomyces basicola (syn. Thielaviopsis basicola), Ceratocystis smalleyi, two Cercospora beticola strains, Coleophoma cylindrospora, Fusarium fracticaudum, Phialophora cf. hyalina, and Morchella septimelata.</title>
        <authorList>
            <person name="Wingfield B.D."/>
            <person name="Bills G.F."/>
            <person name="Dong Y."/>
            <person name="Huang W."/>
            <person name="Nel W.J."/>
            <person name="Swalarsk-Parry B.S."/>
            <person name="Vaghefi N."/>
            <person name="Wilken P.M."/>
            <person name="An Z."/>
            <person name="de Beer Z.W."/>
            <person name="De Vos L."/>
            <person name="Chen L."/>
            <person name="Duong T.A."/>
            <person name="Gao Y."/>
            <person name="Hammerbacher A."/>
            <person name="Kikkert J.R."/>
            <person name="Li Y."/>
            <person name="Li H."/>
            <person name="Li K."/>
            <person name="Li Q."/>
            <person name="Liu X."/>
            <person name="Ma X."/>
            <person name="Naidoo K."/>
            <person name="Pethybridge S.J."/>
            <person name="Sun J."/>
            <person name="Steenkamp E.T."/>
            <person name="van der Nest M.A."/>
            <person name="van Wyk S."/>
            <person name="Wingfield M.J."/>
            <person name="Xiong C."/>
            <person name="Yue Q."/>
            <person name="Zhang X."/>
        </authorList>
    </citation>
    <scope>NUCLEOTIDE SEQUENCE [LARGE SCALE GENOMIC DNA]</scope>
    <source>
        <strain evidence="2 3">DSM 5745</strain>
    </source>
</reference>
<dbReference type="EMBL" id="PVWQ01000006">
    <property type="protein sequence ID" value="RDW79217.1"/>
    <property type="molecule type" value="Genomic_DNA"/>
</dbReference>
<feature type="region of interest" description="Disordered" evidence="1">
    <location>
        <begin position="1"/>
        <end position="144"/>
    </location>
</feature>
<dbReference type="RefSeq" id="XP_026603917.1">
    <property type="nucleotide sequence ID" value="XM_026748085.1"/>
</dbReference>
<dbReference type="GeneID" id="38116439"/>
<name>A0A3D8RYT0_9EURO</name>
<dbReference type="Proteomes" id="UP000256690">
    <property type="component" value="Unassembled WGS sequence"/>
</dbReference>
<feature type="compositionally biased region" description="Basic and acidic residues" evidence="1">
    <location>
        <begin position="127"/>
        <end position="138"/>
    </location>
</feature>
<accession>A0A3D8RYT0</accession>
<protein>
    <submittedName>
        <fullName evidence="2">Uncharacterized protein</fullName>
    </submittedName>
</protein>
<dbReference type="AlphaFoldDB" id="A0A3D8RYT0"/>